<proteinExistence type="predicted"/>
<protein>
    <submittedName>
        <fullName evidence="2">Uncharacterized protein</fullName>
    </submittedName>
</protein>
<gene>
    <name evidence="2" type="ORF">TRAPUB_1170</name>
</gene>
<feature type="region of interest" description="Disordered" evidence="1">
    <location>
        <begin position="232"/>
        <end position="251"/>
    </location>
</feature>
<name>A0A1M2VK33_TRAPU</name>
<dbReference type="EMBL" id="MNAD01001097">
    <property type="protein sequence ID" value="OJT07959.1"/>
    <property type="molecule type" value="Genomic_DNA"/>
</dbReference>
<sequence length="251" mass="27555">MSSPLTSLSDEDGLHRVDWQSNASEAYHLANYQGAERQYADDSQLYQDWWPHPGPAFSNMDLSQVSDICYPLLPRTLDAHHEWSFGENGVPTVRFHHGTLPHMVNNLYRPCAHPTFNHWQQLQHFPACAVAAPAGGAMSTQADVSDGLNAAMGASGIAVPLQSETHAWHTSLEALSPGALPQCNVQTFDDKRTAKRRKKENNAISLVCPECPGKNYVPRAEIIGFAPSFKSFPSPTADALDGRPPFPTHDS</sequence>
<reference evidence="2 3" key="1">
    <citation type="submission" date="2016-10" db="EMBL/GenBank/DDBJ databases">
        <title>Genome sequence of the basidiomycete white-rot fungus Trametes pubescens.</title>
        <authorList>
            <person name="Makela M.R."/>
            <person name="Granchi Z."/>
            <person name="Peng M."/>
            <person name="De Vries R.P."/>
            <person name="Grigoriev I."/>
            <person name="Riley R."/>
            <person name="Hilden K."/>
        </authorList>
    </citation>
    <scope>NUCLEOTIDE SEQUENCE [LARGE SCALE GENOMIC DNA]</scope>
    <source>
        <strain evidence="2 3">FBCC735</strain>
    </source>
</reference>
<evidence type="ECO:0000313" key="3">
    <source>
        <dbReference type="Proteomes" id="UP000184267"/>
    </source>
</evidence>
<dbReference type="AlphaFoldDB" id="A0A1M2VK33"/>
<evidence type="ECO:0000256" key="1">
    <source>
        <dbReference type="SAM" id="MobiDB-lite"/>
    </source>
</evidence>
<dbReference type="Proteomes" id="UP000184267">
    <property type="component" value="Unassembled WGS sequence"/>
</dbReference>
<comment type="caution">
    <text evidence="2">The sequence shown here is derived from an EMBL/GenBank/DDBJ whole genome shotgun (WGS) entry which is preliminary data.</text>
</comment>
<evidence type="ECO:0000313" key="2">
    <source>
        <dbReference type="EMBL" id="OJT07959.1"/>
    </source>
</evidence>
<accession>A0A1M2VK33</accession>
<organism evidence="2 3">
    <name type="scientific">Trametes pubescens</name>
    <name type="common">White-rot fungus</name>
    <dbReference type="NCBI Taxonomy" id="154538"/>
    <lineage>
        <taxon>Eukaryota</taxon>
        <taxon>Fungi</taxon>
        <taxon>Dikarya</taxon>
        <taxon>Basidiomycota</taxon>
        <taxon>Agaricomycotina</taxon>
        <taxon>Agaricomycetes</taxon>
        <taxon>Polyporales</taxon>
        <taxon>Polyporaceae</taxon>
        <taxon>Trametes</taxon>
    </lineage>
</organism>
<keyword evidence="3" id="KW-1185">Reference proteome</keyword>